<dbReference type="InterPro" id="IPR036736">
    <property type="entry name" value="ACP-like_sf"/>
</dbReference>
<dbReference type="CDD" id="cd07989">
    <property type="entry name" value="LPLAT_AGPAT-like"/>
    <property type="match status" value="1"/>
</dbReference>
<dbReference type="SMART" id="SM00563">
    <property type="entry name" value="PlsC"/>
    <property type="match status" value="1"/>
</dbReference>
<evidence type="ECO:0000256" key="1">
    <source>
        <dbReference type="ARBA" id="ARBA00006432"/>
    </source>
</evidence>
<feature type="domain" description="Carrier" evidence="3">
    <location>
        <begin position="527"/>
        <end position="605"/>
    </location>
</feature>
<dbReference type="InterPro" id="IPR002123">
    <property type="entry name" value="Plipid/glycerol_acylTrfase"/>
</dbReference>
<name>A0A9X0QED3_9BACT</name>
<dbReference type="PANTHER" id="PTHR43201:SF8">
    <property type="entry name" value="ACYL-COA SYNTHETASE FAMILY MEMBER 3"/>
    <property type="match status" value="1"/>
</dbReference>
<gene>
    <name evidence="4" type="ORF">HDF14_002472</name>
</gene>
<dbReference type="SUPFAM" id="SSF69593">
    <property type="entry name" value="Glycerol-3-phosphate (1)-acyltransferase"/>
    <property type="match status" value="1"/>
</dbReference>
<dbReference type="RefSeq" id="WP_221304659.1">
    <property type="nucleotide sequence ID" value="NZ_JACHEB010000005.1"/>
</dbReference>
<dbReference type="PROSITE" id="PS00455">
    <property type="entry name" value="AMP_BINDING"/>
    <property type="match status" value="1"/>
</dbReference>
<evidence type="ECO:0000313" key="5">
    <source>
        <dbReference type="Proteomes" id="UP000535182"/>
    </source>
</evidence>
<evidence type="ECO:0000256" key="2">
    <source>
        <dbReference type="SAM" id="MobiDB-lite"/>
    </source>
</evidence>
<organism evidence="4 5">
    <name type="scientific">Tunturiibacter gelidiferens</name>
    <dbReference type="NCBI Taxonomy" id="3069689"/>
    <lineage>
        <taxon>Bacteria</taxon>
        <taxon>Pseudomonadati</taxon>
        <taxon>Acidobacteriota</taxon>
        <taxon>Terriglobia</taxon>
        <taxon>Terriglobales</taxon>
        <taxon>Acidobacteriaceae</taxon>
        <taxon>Tunturiibacter</taxon>
    </lineage>
</organism>
<dbReference type="InterPro" id="IPR000873">
    <property type="entry name" value="AMP-dep_synth/lig_dom"/>
</dbReference>
<dbReference type="AlphaFoldDB" id="A0A9X0QED3"/>
<dbReference type="SUPFAM" id="SSF56801">
    <property type="entry name" value="Acetyl-CoA synthetase-like"/>
    <property type="match status" value="1"/>
</dbReference>
<dbReference type="GO" id="GO:0031956">
    <property type="term" value="F:medium-chain fatty acid-CoA ligase activity"/>
    <property type="evidence" value="ECO:0007669"/>
    <property type="project" value="TreeGrafter"/>
</dbReference>
<dbReference type="InterPro" id="IPR042099">
    <property type="entry name" value="ANL_N_sf"/>
</dbReference>
<dbReference type="Pfam" id="PF01553">
    <property type="entry name" value="Acyltransferase"/>
    <property type="match status" value="1"/>
</dbReference>
<keyword evidence="4" id="KW-0436">Ligase</keyword>
<dbReference type="GO" id="GO:0004467">
    <property type="term" value="F:long-chain fatty acid-CoA ligase activity"/>
    <property type="evidence" value="ECO:0007669"/>
    <property type="project" value="UniProtKB-EC"/>
</dbReference>
<dbReference type="EC" id="6.2.1.3" evidence="4"/>
<sequence>MPIRPHLATLLDDFRSFGHQKAVVQHTGNRRRVTTYKELATQAGRFAALLTTRNLQSGDRLILWAQNSAEWVAAFHACILRGVIAVPLDAYGTPEFATRIASDVRPSLIVGDATLLQTLPADWPKLAFEDWPATLPTDQAGPIPTLSHDTPLQILFTSGTTGDPKGIVHTHGNILSSFEPIRLAAQPYMRYERIVHPLRFLHTLPLSHVFGQMMGLWVPSIFAAEVHFETRLTAPRLIETIRRERIPVLAGVPRVLALLKTHLEAEHPNLPARLAAAQGISAQKRWWRFRDIHSAFGFKFWAFVTGGGALPGPIEQFWNALGFVLVQGYGMTETSALITLNHPFKVARGTMGKPLPGREVKLQPDGEVLVRGPMISPATWSGGALQQRTDEWLATGDLAEAQPTGELRFLGRKSETIVTATGVNLHPEDLEAAFEPESEVAACAVVPIETPTGPEPCAVLALRGTPDRAPAILQSANTRLAEFQRIRRLAVWPEPDLPRTSTGKIKRAAVTTWLASREANDGRSSASAGTDWLLTLIARITGEGLPTTQAQNQDLRLAEDLRLDSLGRVQLMAALEERLGATLNPTEFDNVETLNQLRHLITHPDYSEDITLPSATTPNPNTSNAQTPEHHHQLRSELPPPSTHIYPHWPWSRPISFLRAAFVECIALPLVWLFATPLVESPQPEAAAKPLAATGPMLIIANHVTTYDLPLLLYALPRALRSHTAAAMSGEMLEDLRRGQNRQPRWLNPLGPPAWLLITALFNVFPLPRRRDFQRSFAHAGEALDRGLNVFIFPEGTRSPDGTLAPFRPGIGLLVKQSSVPVLPIALRGLGELKTRKRRWFRSGTLQIRVGQPIYFPPDATEAAITARLHAEVEKLLATNQPEIT</sequence>
<reference evidence="4 5" key="1">
    <citation type="submission" date="2020-08" db="EMBL/GenBank/DDBJ databases">
        <title>Genomic Encyclopedia of Type Strains, Phase IV (KMG-V): Genome sequencing to study the core and pangenomes of soil and plant-associated prokaryotes.</title>
        <authorList>
            <person name="Whitman W."/>
        </authorList>
    </citation>
    <scope>NUCLEOTIDE SEQUENCE [LARGE SCALE GENOMIC DNA]</scope>
    <source>
        <strain evidence="4 5">X5P2</strain>
    </source>
</reference>
<keyword evidence="5" id="KW-1185">Reference proteome</keyword>
<dbReference type="Pfam" id="PF00550">
    <property type="entry name" value="PP-binding"/>
    <property type="match status" value="1"/>
</dbReference>
<dbReference type="Gene3D" id="3.40.50.12780">
    <property type="entry name" value="N-terminal domain of ligase-like"/>
    <property type="match status" value="1"/>
</dbReference>
<feature type="region of interest" description="Disordered" evidence="2">
    <location>
        <begin position="609"/>
        <end position="638"/>
    </location>
</feature>
<dbReference type="Pfam" id="PF00501">
    <property type="entry name" value="AMP-binding"/>
    <property type="match status" value="1"/>
</dbReference>
<dbReference type="GO" id="GO:0016746">
    <property type="term" value="F:acyltransferase activity"/>
    <property type="evidence" value="ECO:0007669"/>
    <property type="project" value="InterPro"/>
</dbReference>
<dbReference type="Gene3D" id="1.10.1200.10">
    <property type="entry name" value="ACP-like"/>
    <property type="match status" value="1"/>
</dbReference>
<dbReference type="InterPro" id="IPR020845">
    <property type="entry name" value="AMP-binding_CS"/>
</dbReference>
<evidence type="ECO:0000259" key="3">
    <source>
        <dbReference type="PROSITE" id="PS50075"/>
    </source>
</evidence>
<dbReference type="PANTHER" id="PTHR43201">
    <property type="entry name" value="ACYL-COA SYNTHETASE"/>
    <property type="match status" value="1"/>
</dbReference>
<feature type="compositionally biased region" description="Polar residues" evidence="2">
    <location>
        <begin position="613"/>
        <end position="627"/>
    </location>
</feature>
<dbReference type="Proteomes" id="UP000535182">
    <property type="component" value="Unassembled WGS sequence"/>
</dbReference>
<comment type="similarity">
    <text evidence="1">Belongs to the ATP-dependent AMP-binding enzyme family.</text>
</comment>
<dbReference type="InterPro" id="IPR009081">
    <property type="entry name" value="PP-bd_ACP"/>
</dbReference>
<comment type="caution">
    <text evidence="4">The sequence shown here is derived from an EMBL/GenBank/DDBJ whole genome shotgun (WGS) entry which is preliminary data.</text>
</comment>
<dbReference type="PROSITE" id="PS50075">
    <property type="entry name" value="CARRIER"/>
    <property type="match status" value="1"/>
</dbReference>
<protein>
    <submittedName>
        <fullName evidence="4">Long-chain acyl-CoA synthetase</fullName>
        <ecNumber evidence="4">6.2.1.3</ecNumber>
    </submittedName>
</protein>
<dbReference type="EMBL" id="JACHEB010000005">
    <property type="protein sequence ID" value="MBB5328856.1"/>
    <property type="molecule type" value="Genomic_DNA"/>
</dbReference>
<proteinExistence type="inferred from homology"/>
<dbReference type="SUPFAM" id="SSF47336">
    <property type="entry name" value="ACP-like"/>
    <property type="match status" value="1"/>
</dbReference>
<accession>A0A9X0QED3</accession>
<dbReference type="Gene3D" id="3.30.300.30">
    <property type="match status" value="1"/>
</dbReference>
<evidence type="ECO:0000313" key="4">
    <source>
        <dbReference type="EMBL" id="MBB5328856.1"/>
    </source>
</evidence>
<dbReference type="InterPro" id="IPR045851">
    <property type="entry name" value="AMP-bd_C_sf"/>
</dbReference>